<proteinExistence type="predicted"/>
<organism evidence="1">
    <name type="scientific">Anguilla anguilla</name>
    <name type="common">European freshwater eel</name>
    <name type="synonym">Muraena anguilla</name>
    <dbReference type="NCBI Taxonomy" id="7936"/>
    <lineage>
        <taxon>Eukaryota</taxon>
        <taxon>Metazoa</taxon>
        <taxon>Chordata</taxon>
        <taxon>Craniata</taxon>
        <taxon>Vertebrata</taxon>
        <taxon>Euteleostomi</taxon>
        <taxon>Actinopterygii</taxon>
        <taxon>Neopterygii</taxon>
        <taxon>Teleostei</taxon>
        <taxon>Anguilliformes</taxon>
        <taxon>Anguillidae</taxon>
        <taxon>Anguilla</taxon>
    </lineage>
</organism>
<name>A0A0E9WN79_ANGAN</name>
<reference evidence="1" key="1">
    <citation type="submission" date="2014-11" db="EMBL/GenBank/DDBJ databases">
        <authorList>
            <person name="Amaro Gonzalez C."/>
        </authorList>
    </citation>
    <scope>NUCLEOTIDE SEQUENCE</scope>
</reference>
<dbReference type="EMBL" id="GBXM01016723">
    <property type="protein sequence ID" value="JAH91854.1"/>
    <property type="molecule type" value="Transcribed_RNA"/>
</dbReference>
<dbReference type="AlphaFoldDB" id="A0A0E9WN79"/>
<protein>
    <submittedName>
        <fullName evidence="1">Uncharacterized protein</fullName>
    </submittedName>
</protein>
<sequence length="83" mass="9382">MSRRDMYNKVCNFLSFYLSTLAESALSKSTLVCAPNLFTLVHKGASIFHVHARSLSCERLQNREGKKKFYGSYNTVLCNSAII</sequence>
<reference evidence="1" key="2">
    <citation type="journal article" date="2015" name="Fish Shellfish Immunol.">
        <title>Early steps in the European eel (Anguilla anguilla)-Vibrio vulnificus interaction in the gills: Role of the RtxA13 toxin.</title>
        <authorList>
            <person name="Callol A."/>
            <person name="Pajuelo D."/>
            <person name="Ebbesson L."/>
            <person name="Teles M."/>
            <person name="MacKenzie S."/>
            <person name="Amaro C."/>
        </authorList>
    </citation>
    <scope>NUCLEOTIDE SEQUENCE</scope>
</reference>
<evidence type="ECO:0000313" key="1">
    <source>
        <dbReference type="EMBL" id="JAH91854.1"/>
    </source>
</evidence>
<accession>A0A0E9WN79</accession>